<feature type="compositionally biased region" description="Low complexity" evidence="8">
    <location>
        <begin position="12"/>
        <end position="23"/>
    </location>
</feature>
<feature type="repeat" description="TPR" evidence="7">
    <location>
        <begin position="577"/>
        <end position="610"/>
    </location>
</feature>
<keyword evidence="1" id="KW-0132">Cell division</keyword>
<dbReference type="AlphaFoldDB" id="A0A5M3MY96"/>
<keyword evidence="5 7" id="KW-0802">TPR repeat</keyword>
<reference evidence="10" key="1">
    <citation type="journal article" date="2012" name="Science">
        <title>The Paleozoic origin of enzymatic lignin decomposition reconstructed from 31 fungal genomes.</title>
        <authorList>
            <person name="Floudas D."/>
            <person name="Binder M."/>
            <person name="Riley R."/>
            <person name="Barry K."/>
            <person name="Blanchette R.A."/>
            <person name="Henrissat B."/>
            <person name="Martinez A.T."/>
            <person name="Otillar R."/>
            <person name="Spatafora J.W."/>
            <person name="Yadav J.S."/>
            <person name="Aerts A."/>
            <person name="Benoit I."/>
            <person name="Boyd A."/>
            <person name="Carlson A."/>
            <person name="Copeland A."/>
            <person name="Coutinho P.M."/>
            <person name="de Vries R.P."/>
            <person name="Ferreira P."/>
            <person name="Findley K."/>
            <person name="Foster B."/>
            <person name="Gaskell J."/>
            <person name="Glotzer D."/>
            <person name="Gorecki P."/>
            <person name="Heitman J."/>
            <person name="Hesse C."/>
            <person name="Hori C."/>
            <person name="Igarashi K."/>
            <person name="Jurgens J.A."/>
            <person name="Kallen N."/>
            <person name="Kersten P."/>
            <person name="Kohler A."/>
            <person name="Kuees U."/>
            <person name="Kumar T.K.A."/>
            <person name="Kuo A."/>
            <person name="LaButti K."/>
            <person name="Larrondo L.F."/>
            <person name="Lindquist E."/>
            <person name="Ling A."/>
            <person name="Lombard V."/>
            <person name="Lucas S."/>
            <person name="Lundell T."/>
            <person name="Martin R."/>
            <person name="McLaughlin D.J."/>
            <person name="Morgenstern I."/>
            <person name="Morin E."/>
            <person name="Murat C."/>
            <person name="Nagy L.G."/>
            <person name="Nolan M."/>
            <person name="Ohm R.A."/>
            <person name="Patyshakuliyeva A."/>
            <person name="Rokas A."/>
            <person name="Ruiz-Duenas F.J."/>
            <person name="Sabat G."/>
            <person name="Salamov A."/>
            <person name="Samejima M."/>
            <person name="Schmutz J."/>
            <person name="Slot J.C."/>
            <person name="St John F."/>
            <person name="Stenlid J."/>
            <person name="Sun H."/>
            <person name="Sun S."/>
            <person name="Syed K."/>
            <person name="Tsang A."/>
            <person name="Wiebenga A."/>
            <person name="Young D."/>
            <person name="Pisabarro A."/>
            <person name="Eastwood D.C."/>
            <person name="Martin F."/>
            <person name="Cullen D."/>
            <person name="Grigoriev I.V."/>
            <person name="Hibbett D.S."/>
        </authorList>
    </citation>
    <scope>NUCLEOTIDE SEQUENCE [LARGE SCALE GENOMIC DNA]</scope>
    <source>
        <strain evidence="10">RWD-64-598 SS2</strain>
    </source>
</reference>
<dbReference type="KEGG" id="cput:CONPUDRAFT_119694"/>
<dbReference type="Gene3D" id="1.25.40.10">
    <property type="entry name" value="Tetratricopeptide repeat domain"/>
    <property type="match status" value="2"/>
</dbReference>
<dbReference type="Proteomes" id="UP000053558">
    <property type="component" value="Unassembled WGS sequence"/>
</dbReference>
<dbReference type="GO" id="GO:0005680">
    <property type="term" value="C:anaphase-promoting complex"/>
    <property type="evidence" value="ECO:0007669"/>
    <property type="project" value="UniProtKB-ARBA"/>
</dbReference>
<dbReference type="Pfam" id="PF13424">
    <property type="entry name" value="TPR_12"/>
    <property type="match status" value="1"/>
</dbReference>
<sequence length="726" mass="81949">MDMGLRPLALDPNRSMLSSSPRSSPRKHRRAKESAGRHPLANETMDVFQDIRYGSVQGDSDEEVGKDEEKEWSMIDRMRLWRHDALMQHLYETAAFWGDKVLSWTNDPNDAFWLAQTFFMSQQYSRAERLLTRPFPIPSPSDAKNGIKQKPKSNGFEFDLSADVTGRDIGKGKGKEPSLPMPRLPMGPGAYVEMSEDRIQNVSRLVDMSIACRYLAAQCQVRQGNWMDATEMLGESNPFRNSERSGPAVPNVDGGIKVEASMCHLRGLLMLKLNRTEQAKQCFMEALALDVKCYDAFDQLVSGEMMNPEEEWSFVSSLAYKAQEAADADFIQLIYTSRLRKYTHQAEHAATRAALVRSFGLADNPDVLYSFADALYAQFRWADCFVVTSRIINLTHIHTPSMPLHLACMYHLAHERSALFVLAHELVDREPENPMAWYAVGMWYLGQSRWGLARQYFSKTSLMDPRFGPAWIAFAHTFALEGEHDHAVTAYSTCARMFAGSHLPLLFVGMEQIMLSNHTLAEEALNAAHAICDADPLLANERGVMAFTRGEYQQATELFERAIDLAKVTQSSEKTWATTYLNLGTCYRKLKRLEDAKLQYLRVLEIEPRHAQGVGYLGLTYHLLNEVGKAIEKYHEALSLDPLNTHLIELLNLALDSHASTAPPDRHYPGGEEEFKRMLRRLREKFDHAVEENPSEGNMSGNTSIITAPSVSMEDGQTPVDAMTLG</sequence>
<evidence type="ECO:0000256" key="2">
    <source>
        <dbReference type="ARBA" id="ARBA00022737"/>
    </source>
</evidence>
<dbReference type="OMA" id="DPFHNNA"/>
<feature type="repeat" description="TPR" evidence="7">
    <location>
        <begin position="611"/>
        <end position="644"/>
    </location>
</feature>
<dbReference type="GO" id="GO:0005737">
    <property type="term" value="C:cytoplasm"/>
    <property type="evidence" value="ECO:0007669"/>
    <property type="project" value="TreeGrafter"/>
</dbReference>
<dbReference type="GO" id="GO:0051301">
    <property type="term" value="P:cell division"/>
    <property type="evidence" value="ECO:0007669"/>
    <property type="project" value="UniProtKB-KW"/>
</dbReference>
<organism evidence="9 10">
    <name type="scientific">Coniophora puteana (strain RWD-64-598)</name>
    <name type="common">Brown rot fungus</name>
    <dbReference type="NCBI Taxonomy" id="741705"/>
    <lineage>
        <taxon>Eukaryota</taxon>
        <taxon>Fungi</taxon>
        <taxon>Dikarya</taxon>
        <taxon>Basidiomycota</taxon>
        <taxon>Agaricomycotina</taxon>
        <taxon>Agaricomycetes</taxon>
        <taxon>Agaricomycetidae</taxon>
        <taxon>Boletales</taxon>
        <taxon>Coniophorineae</taxon>
        <taxon>Coniophoraceae</taxon>
        <taxon>Coniophora</taxon>
    </lineage>
</organism>
<keyword evidence="10" id="KW-1185">Reference proteome</keyword>
<gene>
    <name evidence="9" type="ORF">CONPUDRAFT_119694</name>
</gene>
<evidence type="ECO:0000313" key="10">
    <source>
        <dbReference type="Proteomes" id="UP000053558"/>
    </source>
</evidence>
<name>A0A5M3MY96_CONPW</name>
<dbReference type="RefSeq" id="XP_007765902.1">
    <property type="nucleotide sequence ID" value="XM_007767712.1"/>
</dbReference>
<comment type="caution">
    <text evidence="9">The sequence shown here is derived from an EMBL/GenBank/DDBJ whole genome shotgun (WGS) entry which is preliminary data.</text>
</comment>
<dbReference type="GO" id="GO:0031145">
    <property type="term" value="P:anaphase-promoting complex-dependent catabolic process"/>
    <property type="evidence" value="ECO:0007669"/>
    <property type="project" value="TreeGrafter"/>
</dbReference>
<keyword evidence="2" id="KW-0677">Repeat</keyword>
<dbReference type="PANTHER" id="PTHR12558">
    <property type="entry name" value="CELL DIVISION CYCLE 16,23,27"/>
    <property type="match status" value="1"/>
</dbReference>
<dbReference type="PROSITE" id="PS50005">
    <property type="entry name" value="TPR"/>
    <property type="match status" value="3"/>
</dbReference>
<feature type="region of interest" description="Disordered" evidence="8">
    <location>
        <begin position="1"/>
        <end position="41"/>
    </location>
</feature>
<evidence type="ECO:0000256" key="1">
    <source>
        <dbReference type="ARBA" id="ARBA00022618"/>
    </source>
</evidence>
<dbReference type="SMART" id="SM00028">
    <property type="entry name" value="TPR"/>
    <property type="match status" value="6"/>
</dbReference>
<dbReference type="OrthoDB" id="10006270at2759"/>
<protein>
    <submittedName>
        <fullName evidence="9">TPR-like protein</fullName>
    </submittedName>
</protein>
<dbReference type="Pfam" id="PF13181">
    <property type="entry name" value="TPR_8"/>
    <property type="match status" value="1"/>
</dbReference>
<dbReference type="EMBL" id="JH711575">
    <property type="protein sequence ID" value="EIW84100.1"/>
    <property type="molecule type" value="Genomic_DNA"/>
</dbReference>
<feature type="region of interest" description="Disordered" evidence="8">
    <location>
        <begin position="690"/>
        <end position="726"/>
    </location>
</feature>
<dbReference type="InterPro" id="IPR019734">
    <property type="entry name" value="TPR_rpt"/>
</dbReference>
<dbReference type="SUPFAM" id="SSF48452">
    <property type="entry name" value="TPR-like"/>
    <property type="match status" value="2"/>
</dbReference>
<evidence type="ECO:0000313" key="9">
    <source>
        <dbReference type="EMBL" id="EIW84100.1"/>
    </source>
</evidence>
<evidence type="ECO:0000256" key="6">
    <source>
        <dbReference type="ARBA" id="ARBA00023306"/>
    </source>
</evidence>
<dbReference type="GO" id="GO:0016567">
    <property type="term" value="P:protein ubiquitination"/>
    <property type="evidence" value="ECO:0007669"/>
    <property type="project" value="TreeGrafter"/>
</dbReference>
<dbReference type="PANTHER" id="PTHR12558:SF9">
    <property type="entry name" value="CELL DIVISION CYCLE PROTEIN 16 HOMOLOG"/>
    <property type="match status" value="1"/>
</dbReference>
<feature type="compositionally biased region" description="Polar residues" evidence="8">
    <location>
        <begin position="695"/>
        <end position="710"/>
    </location>
</feature>
<dbReference type="GeneID" id="19199491"/>
<dbReference type="Pfam" id="PF12895">
    <property type="entry name" value="ANAPC3"/>
    <property type="match status" value="1"/>
</dbReference>
<feature type="repeat" description="TPR" evidence="7">
    <location>
        <begin position="536"/>
        <end position="569"/>
    </location>
</feature>
<dbReference type="GO" id="GO:0045842">
    <property type="term" value="P:positive regulation of mitotic metaphase/anaphase transition"/>
    <property type="evidence" value="ECO:0007669"/>
    <property type="project" value="TreeGrafter"/>
</dbReference>
<evidence type="ECO:0000256" key="3">
    <source>
        <dbReference type="ARBA" id="ARBA00022776"/>
    </source>
</evidence>
<evidence type="ECO:0000256" key="5">
    <source>
        <dbReference type="ARBA" id="ARBA00022803"/>
    </source>
</evidence>
<dbReference type="InterPro" id="IPR011990">
    <property type="entry name" value="TPR-like_helical_dom_sf"/>
</dbReference>
<proteinExistence type="predicted"/>
<evidence type="ECO:0000256" key="4">
    <source>
        <dbReference type="ARBA" id="ARBA00022786"/>
    </source>
</evidence>
<accession>A0A5M3MY96</accession>
<evidence type="ECO:0000256" key="7">
    <source>
        <dbReference type="PROSITE-ProRule" id="PRU00339"/>
    </source>
</evidence>
<keyword evidence="4" id="KW-0833">Ubl conjugation pathway</keyword>
<keyword evidence="6" id="KW-0131">Cell cycle</keyword>
<evidence type="ECO:0000256" key="8">
    <source>
        <dbReference type="SAM" id="MobiDB-lite"/>
    </source>
</evidence>
<keyword evidence="3" id="KW-0498">Mitosis</keyword>